<dbReference type="SUPFAM" id="SSF52317">
    <property type="entry name" value="Class I glutamine amidotransferase-like"/>
    <property type="match status" value="1"/>
</dbReference>
<dbReference type="PANTHER" id="PTHR40469">
    <property type="entry name" value="SECRETED GLYCOSYL HYDROLASE"/>
    <property type="match status" value="1"/>
</dbReference>
<feature type="domain" description="PKD" evidence="4">
    <location>
        <begin position="1063"/>
        <end position="1151"/>
    </location>
</feature>
<evidence type="ECO:0000256" key="2">
    <source>
        <dbReference type="SAM" id="MobiDB-lite"/>
    </source>
</evidence>
<dbReference type="SUPFAM" id="SSF49899">
    <property type="entry name" value="Concanavalin A-like lectins/glucanases"/>
    <property type="match status" value="2"/>
</dbReference>
<dbReference type="InterPro" id="IPR041542">
    <property type="entry name" value="GH43_C2"/>
</dbReference>
<dbReference type="Gene3D" id="2.60.120.260">
    <property type="entry name" value="Galactose-binding domain-like"/>
    <property type="match status" value="1"/>
</dbReference>
<feature type="compositionally biased region" description="Basic and acidic residues" evidence="2">
    <location>
        <begin position="1928"/>
        <end position="1941"/>
    </location>
</feature>
<feature type="signal peptide" evidence="3">
    <location>
        <begin position="1"/>
        <end position="41"/>
    </location>
</feature>
<dbReference type="Pfam" id="PF18911">
    <property type="entry name" value="PKD_4"/>
    <property type="match status" value="2"/>
</dbReference>
<dbReference type="Pfam" id="PF17851">
    <property type="entry name" value="GH43_C2"/>
    <property type="match status" value="2"/>
</dbReference>
<evidence type="ECO:0000256" key="1">
    <source>
        <dbReference type="ARBA" id="ARBA00022729"/>
    </source>
</evidence>
<dbReference type="InterPro" id="IPR011042">
    <property type="entry name" value="6-blade_b-propeller_TolB-like"/>
</dbReference>
<dbReference type="InterPro" id="IPR054470">
    <property type="entry name" value="FIMAH_dom"/>
</dbReference>
<proteinExistence type="predicted"/>
<feature type="chain" id="PRO_5047302511" evidence="3">
    <location>
        <begin position="42"/>
        <end position="1941"/>
    </location>
</feature>
<dbReference type="InterPro" id="IPR000601">
    <property type="entry name" value="PKD_dom"/>
</dbReference>
<dbReference type="InterPro" id="IPR008979">
    <property type="entry name" value="Galactose-bd-like_sf"/>
</dbReference>
<dbReference type="Gene3D" id="3.30.1920.20">
    <property type="match status" value="1"/>
</dbReference>
<dbReference type="PROSITE" id="PS51318">
    <property type="entry name" value="TAT"/>
    <property type="match status" value="1"/>
</dbReference>
<organism evidence="6 7">
    <name type="scientific">Phytohabitans kaempferiae</name>
    <dbReference type="NCBI Taxonomy" id="1620943"/>
    <lineage>
        <taxon>Bacteria</taxon>
        <taxon>Bacillati</taxon>
        <taxon>Actinomycetota</taxon>
        <taxon>Actinomycetes</taxon>
        <taxon>Micromonosporales</taxon>
        <taxon>Micromonosporaceae</taxon>
    </lineage>
</organism>
<dbReference type="Pfam" id="PF07995">
    <property type="entry name" value="GSDH"/>
    <property type="match status" value="1"/>
</dbReference>
<dbReference type="SUPFAM" id="SSF81296">
    <property type="entry name" value="E set domains"/>
    <property type="match status" value="1"/>
</dbReference>
<dbReference type="SUPFAM" id="SSF49785">
    <property type="entry name" value="Galactose-binding domain-like"/>
    <property type="match status" value="1"/>
</dbReference>
<dbReference type="SMART" id="SM00606">
    <property type="entry name" value="CBD_IV"/>
    <property type="match status" value="1"/>
</dbReference>
<dbReference type="InterPro" id="IPR011041">
    <property type="entry name" value="Quinoprot_gluc/sorb_DH_b-prop"/>
</dbReference>
<dbReference type="InterPro" id="IPR012938">
    <property type="entry name" value="Glc/Sorbosone_DH"/>
</dbReference>
<dbReference type="InterPro" id="IPR013320">
    <property type="entry name" value="ConA-like_dom_sf"/>
</dbReference>
<dbReference type="Pfam" id="PF06283">
    <property type="entry name" value="ThuA"/>
    <property type="match status" value="1"/>
</dbReference>
<feature type="region of interest" description="Disordered" evidence="2">
    <location>
        <begin position="1913"/>
        <end position="1941"/>
    </location>
</feature>
<evidence type="ECO:0000259" key="4">
    <source>
        <dbReference type="PROSITE" id="PS50093"/>
    </source>
</evidence>
<dbReference type="InterPro" id="IPR006311">
    <property type="entry name" value="TAT_signal"/>
</dbReference>
<dbReference type="InterPro" id="IPR029062">
    <property type="entry name" value="Class_I_gatase-like"/>
</dbReference>
<reference evidence="6 7" key="1">
    <citation type="submission" date="2024-09" db="EMBL/GenBank/DDBJ databases">
        <authorList>
            <person name="Sun Q."/>
            <person name="Mori K."/>
        </authorList>
    </citation>
    <scope>NUCLEOTIDE SEQUENCE [LARGE SCALE GENOMIC DNA]</scope>
    <source>
        <strain evidence="6 7">TBRC 3947</strain>
    </source>
</reference>
<evidence type="ECO:0000259" key="5">
    <source>
        <dbReference type="PROSITE" id="PS51175"/>
    </source>
</evidence>
<dbReference type="PANTHER" id="PTHR40469:SF2">
    <property type="entry name" value="GALACTOSE-BINDING DOMAIN-LIKE SUPERFAMILY PROTEIN"/>
    <property type="match status" value="1"/>
</dbReference>
<dbReference type="InterPro" id="IPR035986">
    <property type="entry name" value="PKD_dom_sf"/>
</dbReference>
<dbReference type="Gene3D" id="2.60.120.200">
    <property type="match status" value="2"/>
</dbReference>
<feature type="compositionally biased region" description="Low complexity" evidence="2">
    <location>
        <begin position="1913"/>
        <end position="1924"/>
    </location>
</feature>
<dbReference type="NCBIfam" id="NF047446">
    <property type="entry name" value="barrel_OmpL47"/>
    <property type="match status" value="2"/>
</dbReference>
<dbReference type="Gene3D" id="2.120.10.30">
    <property type="entry name" value="TolB, C-terminal domain"/>
    <property type="match status" value="1"/>
</dbReference>
<sequence>MPAVRRSRGMRGSARRTLLLAATTVLAAASALVAGAPPAQAAPLPQAPAAAAEPYSVLVFSKTAGFRHDSIPAGIAAIERLGADNGFTVDATEDAGAFTDANLEKYAAVVWLSTTGDVLDADQQAAFERYIRAGGGYAGIHAASDTEYSWAWYGDLVGAYFASHPANQTATIKVEDPAHPSTAPLPAKWSRFDEWYNFQTNPRADVHVLASLDERTYTPGAGAMGADHPTAWCHDYDGGRSWYTGSGHTIESYSEPNFLAHLLGGIQTAAGAVDADCAASQTGSFEKVTLDSNTQNPMELDVAPDGRVFYIERDGRVQIVKPDTGTTVTAIDLDVFTGNEDGLIGIRLDPDFATNGWVYLYYAPNDGVARNRLARFTVQGDSIALSSEVPVIEVTTQRNTCCHAGGSMVFDGDGNLYLATGDNTNPFESNSFTPIDERSGRQDFDAQRTSGNTNDLRGKVLRIHPEEDGSYTIPAGNLFPQGTAQTRPEIYAMGFRNPFRIGIDKQTDTLYVADYGPDAGAANPDRGPEGTVEWNVVTPGNYGWPYCHGANYAYNDYTFPSGPSGPKFDCAAPVNNSPNNTGLTNLPPAISATVDYDYSGNPLFPEIGGGGAPMGGPVYRYDAALGSDRKWPAYFDGKALFGEWNQNKMYTFQLDDDAKSLVDINQLLTGMTFLRPMDFEFGPDGALYMIEWGTGFGGNNDNSGVYRIDYIAADRAPIAVASAVPTSGQPPLTVQFSSEGSRDPDGGALTYAWTFGDGGTSDQPNPSHQYTGAGNYTAQLTVTNPKGRTAVANVPVTVGNTAPVVTIEFPPQGGFFDWGDQVNYTVSVTDPEDGEIDCDKVTLQYYLGHDEHAHPLQSYTGCEGTVQTSLAAGHGADANVFAVFEASYTDGGGSGGANPLTGRSIEQLQPKRKQAEYFAQTGKAPDGLGTGDPGVVRETTGDTAGGFQNIGFIEDGDWWTFDPANLSGIDTLRFRVASGGNGGTIQVRTGAVDGPLLLTATVPATGAWQTYTDVSVDLPAPSTTSGALYFVARNNPGDTGGGGLFNVNWVDFLGRGVTDNAPPVVSVSATPTTGTAPLTVEFTGTATDPEGDTPLTYAWDFGDGGTANTASATHTYTAPGTFTATLTVTDARGANAYATAQIRVEAPNTSCFGARSDDFLGTTLDKTRWSTVVRENQLYSVQGGSLVLPTAVGDLYGSRNDATNIVLQPAPSGAWQATTKLTLATAADYQQAGLIVYGDDENYAKLDVLHSGSRRVEFIRETAGTPRNEGADSAAAPTGSDTIYLRLTSDGTNLTAAFSADGQTFTPVGRAAALAGITEPKVGVFALNGGTAAPVVDAAFDWFQISPDEPGAPVTPSDEFDGTSLDKCRWDAIVREEPTAYRVQGGSLHVDVPNGDIYTTNNTGPTNFVLQQAPAGDWTLETKVDGSLLNEQYQQAGLLVYADDDNYLKLDYIVDNTAGQPVTRRIEFRSEIAGVVQDPQPQVTNLTNAVWYLRLAKVGNAYTGSYSADGQTWTAFEPLTNAAVGAEPKVGLFSLGAAQTARKTVSFDYFRLSTEQEDDTAPVTVATVDGTAVEGWYTGPATVTLAATDDEGGSGVERTEYQLDGATTWTAYTEPILVAGDGTHEVRFRSADEAGNVEATKSVAVRIDATAPVTTATFAPPSDGGWHAGAIPVTLSATDAGSGVSTVEWSLDGGPWTPYTQPVDVTGNGEHELLYRATDKAGNAETLKSAVLRIDGDKPTVLVSGLADGQLYGDSQDVRVTFQAVDPTSGIQSLVGELDGRPYQSGTLQVMYDLTLGMHELVVTATDKAGNETTANVRFFVTTSFRDMQNLIDRFKATGQLSNKAHRQLSNKLEAARISEATGNDKRAVQQLRAFVGLASDPALVTDADVRSVLARDAEAMIVRLGGEATAAGKKANGNKSLAGTGRVDGDATRVPEGGKL</sequence>
<dbReference type="Pfam" id="PF03422">
    <property type="entry name" value="CBM_6"/>
    <property type="match status" value="1"/>
</dbReference>
<dbReference type="RefSeq" id="WP_377250846.1">
    <property type="nucleotide sequence ID" value="NZ_JBHLUH010000021.1"/>
</dbReference>
<dbReference type="PROSITE" id="PS51175">
    <property type="entry name" value="CBM6"/>
    <property type="match status" value="1"/>
</dbReference>
<dbReference type="Pfam" id="PF22888">
    <property type="entry name" value="FIMAH"/>
    <property type="match status" value="1"/>
</dbReference>
<dbReference type="InterPro" id="IPR022409">
    <property type="entry name" value="PKD/Chitinase_dom"/>
</dbReference>
<evidence type="ECO:0000313" key="7">
    <source>
        <dbReference type="Proteomes" id="UP001589867"/>
    </source>
</evidence>
<dbReference type="SMART" id="SM00089">
    <property type="entry name" value="PKD"/>
    <property type="match status" value="2"/>
</dbReference>
<dbReference type="InterPro" id="IPR006584">
    <property type="entry name" value="Cellulose-bd_IV"/>
</dbReference>
<name>A0ABV6M2K9_9ACTN</name>
<dbReference type="CDD" id="cd04084">
    <property type="entry name" value="CBM6_xylanase-like"/>
    <property type="match status" value="1"/>
</dbReference>
<dbReference type="SUPFAM" id="SSF50952">
    <property type="entry name" value="Soluble quinoprotein glucose dehydrogenase"/>
    <property type="match status" value="1"/>
</dbReference>
<feature type="region of interest" description="Disordered" evidence="2">
    <location>
        <begin position="432"/>
        <end position="454"/>
    </location>
</feature>
<feature type="compositionally biased region" description="Basic and acidic residues" evidence="2">
    <location>
        <begin position="435"/>
        <end position="446"/>
    </location>
</feature>
<feature type="domain" description="CBM6" evidence="5">
    <location>
        <begin position="911"/>
        <end position="1053"/>
    </location>
</feature>
<keyword evidence="1 3" id="KW-0732">Signal</keyword>
<dbReference type="InterPro" id="IPR013783">
    <property type="entry name" value="Ig-like_fold"/>
</dbReference>
<evidence type="ECO:0000313" key="6">
    <source>
        <dbReference type="EMBL" id="MFC0528799.1"/>
    </source>
</evidence>
<dbReference type="Gene3D" id="2.60.40.10">
    <property type="entry name" value="Immunoglobulins"/>
    <property type="match status" value="4"/>
</dbReference>
<dbReference type="PROSITE" id="PS50093">
    <property type="entry name" value="PKD"/>
    <property type="match status" value="2"/>
</dbReference>
<dbReference type="Gene3D" id="3.40.50.880">
    <property type="match status" value="1"/>
</dbReference>
<protein>
    <submittedName>
        <fullName evidence="6">ThuA domain-containing protein</fullName>
    </submittedName>
</protein>
<dbReference type="CDD" id="cd00146">
    <property type="entry name" value="PKD"/>
    <property type="match status" value="2"/>
</dbReference>
<dbReference type="EMBL" id="JBHLUH010000021">
    <property type="protein sequence ID" value="MFC0528799.1"/>
    <property type="molecule type" value="Genomic_DNA"/>
</dbReference>
<gene>
    <name evidence="6" type="ORF">ACFFIA_14125</name>
</gene>
<evidence type="ECO:0000256" key="3">
    <source>
        <dbReference type="SAM" id="SignalP"/>
    </source>
</evidence>
<feature type="domain" description="PKD" evidence="4">
    <location>
        <begin position="717"/>
        <end position="798"/>
    </location>
</feature>
<dbReference type="Proteomes" id="UP001589867">
    <property type="component" value="Unassembled WGS sequence"/>
</dbReference>
<accession>A0ABV6M2K9</accession>
<dbReference type="InterPro" id="IPR058094">
    <property type="entry name" value="Ig-like_OmpL47-like"/>
</dbReference>
<dbReference type="InterPro" id="IPR014756">
    <property type="entry name" value="Ig_E-set"/>
</dbReference>
<dbReference type="SUPFAM" id="SSF49299">
    <property type="entry name" value="PKD domain"/>
    <property type="match status" value="2"/>
</dbReference>
<dbReference type="InterPro" id="IPR029010">
    <property type="entry name" value="ThuA-like"/>
</dbReference>
<dbReference type="InterPro" id="IPR005084">
    <property type="entry name" value="CBM6"/>
</dbReference>
<comment type="caution">
    <text evidence="6">The sequence shown here is derived from an EMBL/GenBank/DDBJ whole genome shotgun (WGS) entry which is preliminary data.</text>
</comment>
<keyword evidence="7" id="KW-1185">Reference proteome</keyword>